<protein>
    <submittedName>
        <fullName evidence="5">Gfo/Idh/MocA family oxidoreductase</fullName>
    </submittedName>
</protein>
<dbReference type="PANTHER" id="PTHR22604">
    <property type="entry name" value="OXIDOREDUCTASES"/>
    <property type="match status" value="1"/>
</dbReference>
<dbReference type="GO" id="GO:0000166">
    <property type="term" value="F:nucleotide binding"/>
    <property type="evidence" value="ECO:0007669"/>
    <property type="project" value="InterPro"/>
</dbReference>
<dbReference type="AlphaFoldDB" id="A0A2A4G0I0"/>
<sequence>MAALTAPLASLPLRFHVIGRGAMAARMRVLTGDVAIEDAEAVYIASRNRDHAAQTRAALEAGKAVLCEKPCVTDPAELGDLIALSQRHRLLYMEAVATPFLPAVAAALHAADTGRLGRLAHVEASFGYPVARARAPRLFDADGGVLADRAVYPLMLALIALGPVRAMDCTVERDRRGVDVAARLRLDHRAGGTSDLAVSFLARLDNSLRIEGDAGAVEVLPPLLTAQRLRFTGPAARAPAWWRRTRQNPLVRRLGDFGARAAGRWHPLGASPWLHELAHFTTLYRGGQIESPIVGHARMAEAARLIGKARGA</sequence>
<feature type="domain" description="Gfo/Idh/MocA-like oxidoreductase N-terminal" evidence="3">
    <location>
        <begin position="37"/>
        <end position="93"/>
    </location>
</feature>
<keyword evidence="2" id="KW-0560">Oxidoreductase</keyword>
<dbReference type="EMBL" id="NWUF01000004">
    <property type="protein sequence ID" value="PCE43269.1"/>
    <property type="molecule type" value="Genomic_DNA"/>
</dbReference>
<comment type="similarity">
    <text evidence="1">Belongs to the Gfo/Idh/MocA family.</text>
</comment>
<evidence type="ECO:0000259" key="3">
    <source>
        <dbReference type="Pfam" id="PF01408"/>
    </source>
</evidence>
<dbReference type="InterPro" id="IPR036291">
    <property type="entry name" value="NAD(P)-bd_dom_sf"/>
</dbReference>
<dbReference type="Gene3D" id="3.30.360.10">
    <property type="entry name" value="Dihydrodipicolinate Reductase, domain 2"/>
    <property type="match status" value="1"/>
</dbReference>
<dbReference type="Pfam" id="PF01408">
    <property type="entry name" value="GFO_IDH_MocA"/>
    <property type="match status" value="1"/>
</dbReference>
<dbReference type="InterPro" id="IPR055170">
    <property type="entry name" value="GFO_IDH_MocA-like_dom"/>
</dbReference>
<dbReference type="SUPFAM" id="SSF51735">
    <property type="entry name" value="NAD(P)-binding Rossmann-fold domains"/>
    <property type="match status" value="1"/>
</dbReference>
<reference evidence="5 6" key="1">
    <citation type="submission" date="2017-09" db="EMBL/GenBank/DDBJ databases">
        <title>The Catabolism of 3,6-Dichlorosalicylic acid is Initiated by the Cytochrome P450 Monooxygenase DsmABC in Rhizorhabdus dicambivorans Ndbn-20.</title>
        <authorList>
            <person name="Na L."/>
        </authorList>
    </citation>
    <scope>NUCLEOTIDE SEQUENCE [LARGE SCALE GENOMIC DNA]</scope>
    <source>
        <strain evidence="5 6">Ndbn-20m</strain>
    </source>
</reference>
<accession>A0A2A4G0I0</accession>
<evidence type="ECO:0000259" key="4">
    <source>
        <dbReference type="Pfam" id="PF22725"/>
    </source>
</evidence>
<dbReference type="KEGG" id="rdi:CMV14_00665"/>
<evidence type="ECO:0000313" key="5">
    <source>
        <dbReference type="EMBL" id="PCE43269.1"/>
    </source>
</evidence>
<dbReference type="InterPro" id="IPR050984">
    <property type="entry name" value="Gfo/Idh/MocA_domain"/>
</dbReference>
<evidence type="ECO:0000256" key="2">
    <source>
        <dbReference type="ARBA" id="ARBA00023002"/>
    </source>
</evidence>
<dbReference type="GO" id="GO:0016491">
    <property type="term" value="F:oxidoreductase activity"/>
    <property type="evidence" value="ECO:0007669"/>
    <property type="project" value="UniProtKB-KW"/>
</dbReference>
<keyword evidence="6" id="KW-1185">Reference proteome</keyword>
<organism evidence="5 6">
    <name type="scientific">Rhizorhabdus dicambivorans</name>
    <dbReference type="NCBI Taxonomy" id="1850238"/>
    <lineage>
        <taxon>Bacteria</taxon>
        <taxon>Pseudomonadati</taxon>
        <taxon>Pseudomonadota</taxon>
        <taxon>Alphaproteobacteria</taxon>
        <taxon>Sphingomonadales</taxon>
        <taxon>Sphingomonadaceae</taxon>
        <taxon>Rhizorhabdus</taxon>
    </lineage>
</organism>
<dbReference type="Gene3D" id="3.40.50.720">
    <property type="entry name" value="NAD(P)-binding Rossmann-like Domain"/>
    <property type="match status" value="1"/>
</dbReference>
<dbReference type="OrthoDB" id="9792935at2"/>
<dbReference type="Proteomes" id="UP000218934">
    <property type="component" value="Unassembled WGS sequence"/>
</dbReference>
<comment type="caution">
    <text evidence="5">The sequence shown here is derived from an EMBL/GenBank/DDBJ whole genome shotgun (WGS) entry which is preliminary data.</text>
</comment>
<gene>
    <name evidence="5" type="ORF">COO09_05700</name>
</gene>
<evidence type="ECO:0000256" key="1">
    <source>
        <dbReference type="ARBA" id="ARBA00010928"/>
    </source>
</evidence>
<name>A0A2A4G0I0_9SPHN</name>
<proteinExistence type="inferred from homology"/>
<evidence type="ECO:0000313" key="6">
    <source>
        <dbReference type="Proteomes" id="UP000218934"/>
    </source>
</evidence>
<dbReference type="InterPro" id="IPR000683">
    <property type="entry name" value="Gfo/Idh/MocA-like_OxRdtase_N"/>
</dbReference>
<dbReference type="Pfam" id="PF22725">
    <property type="entry name" value="GFO_IDH_MocA_C3"/>
    <property type="match status" value="1"/>
</dbReference>
<dbReference type="SUPFAM" id="SSF55347">
    <property type="entry name" value="Glyceraldehyde-3-phosphate dehydrogenase-like, C-terminal domain"/>
    <property type="match status" value="1"/>
</dbReference>
<feature type="domain" description="GFO/IDH/MocA-like oxidoreductase" evidence="4">
    <location>
        <begin position="106"/>
        <end position="217"/>
    </location>
</feature>
<dbReference type="PANTHER" id="PTHR22604:SF105">
    <property type="entry name" value="TRANS-1,2-DIHYDROBENZENE-1,2-DIOL DEHYDROGENASE"/>
    <property type="match status" value="1"/>
</dbReference>